<feature type="transmembrane region" description="Helical" evidence="6">
    <location>
        <begin position="61"/>
        <end position="81"/>
    </location>
</feature>
<dbReference type="Pfam" id="PF08395">
    <property type="entry name" value="7tm_7"/>
    <property type="match status" value="1"/>
</dbReference>
<organism evidence="7">
    <name type="scientific">Apis mellifera</name>
    <name type="common">Honeybee</name>
    <dbReference type="NCBI Taxonomy" id="7460"/>
    <lineage>
        <taxon>Eukaryota</taxon>
        <taxon>Metazoa</taxon>
        <taxon>Ecdysozoa</taxon>
        <taxon>Arthropoda</taxon>
        <taxon>Hexapoda</taxon>
        <taxon>Insecta</taxon>
        <taxon>Pterygota</taxon>
        <taxon>Neoptera</taxon>
        <taxon>Endopterygota</taxon>
        <taxon>Hymenoptera</taxon>
        <taxon>Apocrita</taxon>
        <taxon>Aculeata</taxon>
        <taxon>Apoidea</taxon>
        <taxon>Anthophila</taxon>
        <taxon>Apidae</taxon>
        <taxon>Apis</taxon>
    </lineage>
</organism>
<dbReference type="Proteomes" id="UP000005203">
    <property type="component" value="Linkage group LG13"/>
</dbReference>
<keyword evidence="6" id="KW-0807">Transducer</keyword>
<accession>A0A8B8HC37</accession>
<dbReference type="GO" id="GO:0007165">
    <property type="term" value="P:signal transduction"/>
    <property type="evidence" value="ECO:0007669"/>
    <property type="project" value="UniProtKB-KW"/>
</dbReference>
<keyword evidence="3 6" id="KW-0812">Transmembrane</keyword>
<dbReference type="GO" id="GO:0005886">
    <property type="term" value="C:plasma membrane"/>
    <property type="evidence" value="ECO:0007669"/>
    <property type="project" value="UniProtKB-SubCell"/>
</dbReference>
<comment type="function">
    <text evidence="6">Gustatory receptor which mediates acceptance or avoidance behavior, depending on its substrates.</text>
</comment>
<comment type="similarity">
    <text evidence="6">Belongs to the insect chemoreceptor superfamily. Gustatory receptor (GR) family.</text>
</comment>
<evidence type="ECO:0000256" key="1">
    <source>
        <dbReference type="ARBA" id="ARBA00004651"/>
    </source>
</evidence>
<reference evidence="7" key="1">
    <citation type="submission" date="2021-01" db="UniProtKB">
        <authorList>
            <consortium name="EnsemblMetazoa"/>
        </authorList>
    </citation>
    <scope>IDENTIFICATION</scope>
    <source>
        <strain evidence="7">DH4</strain>
    </source>
</reference>
<evidence type="ECO:0000256" key="5">
    <source>
        <dbReference type="ARBA" id="ARBA00023136"/>
    </source>
</evidence>
<feature type="transmembrane region" description="Helical" evidence="6">
    <location>
        <begin position="297"/>
        <end position="319"/>
    </location>
</feature>
<evidence type="ECO:0000256" key="2">
    <source>
        <dbReference type="ARBA" id="ARBA00022475"/>
    </source>
</evidence>
<feature type="transmembrane region" description="Helical" evidence="6">
    <location>
        <begin position="21"/>
        <end position="41"/>
    </location>
</feature>
<proteinExistence type="inferred from homology"/>
<comment type="subcellular location">
    <subcellularLocation>
        <location evidence="1 6">Cell membrane</location>
        <topology evidence="1 6">Multi-pass membrane protein</topology>
    </subcellularLocation>
</comment>
<dbReference type="AlphaFoldDB" id="A0A7M7MSS8"/>
<name>A0A7M7MSS8_APIME</name>
<evidence type="ECO:0000313" key="8">
    <source>
        <dbReference type="Proteomes" id="UP000005203"/>
    </source>
</evidence>
<evidence type="ECO:0000313" key="9">
    <source>
        <dbReference type="RefSeq" id="XP_026300389.1"/>
    </source>
</evidence>
<protein>
    <recommendedName>
        <fullName evidence="6">Gustatory receptor</fullName>
    </recommendedName>
</protein>
<feature type="transmembrane region" description="Helical" evidence="6">
    <location>
        <begin position="144"/>
        <end position="163"/>
    </location>
</feature>
<comment type="caution">
    <text evidence="6">Lacks conserved residue(s) required for the propagation of feature annotation.</text>
</comment>
<evidence type="ECO:0000256" key="4">
    <source>
        <dbReference type="ARBA" id="ARBA00022989"/>
    </source>
</evidence>
<dbReference type="GeneID" id="100577091"/>
<sequence length="428" mass="50541">MIDRLKCNGKRVKNCKKQSSALCFGNYASLIYYIAFINRFMGFLPYKLESSKFMYSKLHSVFSTIIIIIYLFFAIFSLYEINFYAIMDDRIPDILHCNSIALFGSAIFICSYASNRSTLQAIQRVQYVSHALSAEIFNKLIKTLLIKDLLFFMPLGIFILYVIDNHDFKIFFFICWYSFFGLLVISTLYLNNIYILNACFKFINNSLIKIKEILINDEPHLLRREYHMKKNPILLMELRILKKQYMELIEAVHLLNHSYSLKNEMILLMLFFDITFNLYFYLVVYNTEVGKITKINSTLGFAIFYIVYIVISISMIEIIRVQMKKIGSNIHKILVHTFDDQIITELELFSLEVLQKDNRFIMFGLEMDLTLVTDVSKEKILSRKSINFFSPSILFYFIDDVQNYYLFINVDTIFVCSTLLKINFDQLR</sequence>
<keyword evidence="2 6" id="KW-1003">Cell membrane</keyword>
<feature type="transmembrane region" description="Helical" evidence="6">
    <location>
        <begin position="169"/>
        <end position="190"/>
    </location>
</feature>
<evidence type="ECO:0000256" key="6">
    <source>
        <dbReference type="RuleBase" id="RU363108"/>
    </source>
</evidence>
<reference evidence="9" key="2">
    <citation type="submission" date="2025-04" db="UniProtKB">
        <authorList>
            <consortium name="RefSeq"/>
        </authorList>
    </citation>
    <scope>IDENTIFICATION</scope>
    <source>
        <strain evidence="9">DH4</strain>
        <tissue evidence="9">Whole body</tissue>
    </source>
</reference>
<keyword evidence="8" id="KW-1185">Reference proteome</keyword>
<gene>
    <name evidence="9" type="primary">LOC100577091</name>
</gene>
<keyword evidence="6" id="KW-0675">Receptor</keyword>
<evidence type="ECO:0000313" key="7">
    <source>
        <dbReference type="EnsemblMetazoa" id="XP_026300389"/>
    </source>
</evidence>
<keyword evidence="5 6" id="KW-0472">Membrane</keyword>
<dbReference type="GO" id="GO:0050909">
    <property type="term" value="P:sensory perception of taste"/>
    <property type="evidence" value="ECO:0007669"/>
    <property type="project" value="InterPro"/>
</dbReference>
<dbReference type="RefSeq" id="XP_026300389.1">
    <property type="nucleotide sequence ID" value="XM_026444604.1"/>
</dbReference>
<feature type="transmembrane region" description="Helical" evidence="6">
    <location>
        <begin position="265"/>
        <end position="285"/>
    </location>
</feature>
<keyword evidence="4 6" id="KW-1133">Transmembrane helix</keyword>
<dbReference type="InterPro" id="IPR013604">
    <property type="entry name" value="7TM_chemorcpt"/>
</dbReference>
<dbReference type="EnsemblMetazoa" id="XM_026444604">
    <property type="protein sequence ID" value="XP_026300389"/>
    <property type="gene ID" value="LOC100577091"/>
</dbReference>
<accession>A0A7M7MSS8</accession>
<dbReference type="OrthoDB" id="6478931at2759"/>
<evidence type="ECO:0000256" key="3">
    <source>
        <dbReference type="ARBA" id="ARBA00022692"/>
    </source>
</evidence>